<organism evidence="6 7">
    <name type="scientific">Polarella glacialis</name>
    <name type="common">Dinoflagellate</name>
    <dbReference type="NCBI Taxonomy" id="89957"/>
    <lineage>
        <taxon>Eukaryota</taxon>
        <taxon>Sar</taxon>
        <taxon>Alveolata</taxon>
        <taxon>Dinophyceae</taxon>
        <taxon>Suessiales</taxon>
        <taxon>Suessiaceae</taxon>
        <taxon>Polarella</taxon>
    </lineage>
</organism>
<evidence type="ECO:0000313" key="7">
    <source>
        <dbReference type="Proteomes" id="UP000626109"/>
    </source>
</evidence>
<sequence>MVLALRRGTPPQCVPVRHRRYGLCNDLLLAAAARCVKELLHCPYHHWYCYLDRYLPLHHHLYSWVGAFEVVNKDGGDYAVQLTGVPSIDAYCYVDWLLTVPLLLMELILVMKLPQQETVSVSWRLDLASAFVVAPGYPGEIQEDAAGTRTTINLLSHTWAQSACFC</sequence>
<comment type="subcellular location">
    <subcellularLocation>
        <location evidence="1">Membrane</location>
        <topology evidence="1">Multi-pass membrane protein</topology>
    </subcellularLocation>
</comment>
<evidence type="ECO:0000256" key="2">
    <source>
        <dbReference type="ARBA" id="ARBA00008130"/>
    </source>
</evidence>
<protein>
    <submittedName>
        <fullName evidence="6">Uncharacterized protein</fullName>
    </submittedName>
</protein>
<evidence type="ECO:0000256" key="4">
    <source>
        <dbReference type="ARBA" id="ARBA00022989"/>
    </source>
</evidence>
<accession>A0A813JB80</accession>
<dbReference type="Proteomes" id="UP000626109">
    <property type="component" value="Unassembled WGS sequence"/>
</dbReference>
<keyword evidence="3" id="KW-0812">Transmembrane</keyword>
<dbReference type="Pfam" id="PF01036">
    <property type="entry name" value="Bac_rhodopsin"/>
    <property type="match status" value="1"/>
</dbReference>
<comment type="similarity">
    <text evidence="2">Belongs to the archaeal/bacterial/fungal opsin family.</text>
</comment>
<comment type="caution">
    <text evidence="6">The sequence shown here is derived from an EMBL/GenBank/DDBJ whole genome shotgun (WGS) entry which is preliminary data.</text>
</comment>
<keyword evidence="4" id="KW-1133">Transmembrane helix</keyword>
<dbReference type="EMBL" id="CAJNNW010022512">
    <property type="protein sequence ID" value="CAE8669405.1"/>
    <property type="molecule type" value="Genomic_DNA"/>
</dbReference>
<proteinExistence type="inferred from homology"/>
<evidence type="ECO:0000256" key="1">
    <source>
        <dbReference type="ARBA" id="ARBA00004141"/>
    </source>
</evidence>
<dbReference type="AlphaFoldDB" id="A0A813JB80"/>
<name>A0A813JB80_POLGL</name>
<dbReference type="SUPFAM" id="SSF81321">
    <property type="entry name" value="Family A G protein-coupled receptor-like"/>
    <property type="match status" value="1"/>
</dbReference>
<evidence type="ECO:0000313" key="6">
    <source>
        <dbReference type="EMBL" id="CAE8669405.1"/>
    </source>
</evidence>
<gene>
    <name evidence="6" type="ORF">PGLA2088_LOCUS17184</name>
</gene>
<keyword evidence="5" id="KW-0472">Membrane</keyword>
<evidence type="ECO:0000256" key="5">
    <source>
        <dbReference type="ARBA" id="ARBA00023136"/>
    </source>
</evidence>
<evidence type="ECO:0000256" key="3">
    <source>
        <dbReference type="ARBA" id="ARBA00022692"/>
    </source>
</evidence>
<dbReference type="Gene3D" id="1.20.1070.10">
    <property type="entry name" value="Rhodopsin 7-helix transmembrane proteins"/>
    <property type="match status" value="1"/>
</dbReference>
<dbReference type="InterPro" id="IPR001425">
    <property type="entry name" value="Arc/bac/fun_rhodopsins"/>
</dbReference>
<reference evidence="6" key="1">
    <citation type="submission" date="2021-02" db="EMBL/GenBank/DDBJ databases">
        <authorList>
            <person name="Dougan E. K."/>
            <person name="Rhodes N."/>
            <person name="Thang M."/>
            <person name="Chan C."/>
        </authorList>
    </citation>
    <scope>NUCLEOTIDE SEQUENCE</scope>
</reference>
<dbReference type="GO" id="GO:0016020">
    <property type="term" value="C:membrane"/>
    <property type="evidence" value="ECO:0007669"/>
    <property type="project" value="UniProtKB-SubCell"/>
</dbReference>